<accession>A0ABY5IWE1</accession>
<organism evidence="1 2">
    <name type="scientific">Flavobacterium cerinum</name>
    <dbReference type="NCBI Taxonomy" id="2502784"/>
    <lineage>
        <taxon>Bacteria</taxon>
        <taxon>Pseudomonadati</taxon>
        <taxon>Bacteroidota</taxon>
        <taxon>Flavobacteriia</taxon>
        <taxon>Flavobacteriales</taxon>
        <taxon>Flavobacteriaceae</taxon>
        <taxon>Flavobacterium</taxon>
    </lineage>
</organism>
<evidence type="ECO:0000313" key="2">
    <source>
        <dbReference type="Proteomes" id="UP001059844"/>
    </source>
</evidence>
<dbReference type="RefSeq" id="WP_256552365.1">
    <property type="nucleotide sequence ID" value="NZ_CP101751.1"/>
</dbReference>
<dbReference type="EMBL" id="CP101751">
    <property type="protein sequence ID" value="UUC46706.1"/>
    <property type="molecule type" value="Genomic_DNA"/>
</dbReference>
<dbReference type="Proteomes" id="UP001059844">
    <property type="component" value="Chromosome"/>
</dbReference>
<name>A0ABY5IWE1_9FLAO</name>
<sequence>MSIGGLYNENRFHGIYYKFNKDGTYDKYSLGNDGKLSLFNNDGDLIDDYRPWKITKDSILLWRHHRGDVVLINDNVIIVRYGKESNVILIKEDIGKMRKSDTFFDQKMRANPDKYKSFDDN</sequence>
<proteinExistence type="predicted"/>
<gene>
    <name evidence="1" type="ORF">NOX80_05775</name>
</gene>
<reference evidence="1" key="1">
    <citation type="submission" date="2022-07" db="EMBL/GenBank/DDBJ databases">
        <title>Isolation, identification, and degradation of a PFOSA degrading strain from sewage treatment plant.</title>
        <authorList>
            <person name="Zhang L."/>
            <person name="Huo Y."/>
        </authorList>
    </citation>
    <scope>NUCLEOTIDE SEQUENCE</scope>
    <source>
        <strain evidence="1">C1</strain>
    </source>
</reference>
<keyword evidence="2" id="KW-1185">Reference proteome</keyword>
<protein>
    <recommendedName>
        <fullName evidence="3">YopX protein domain-containing protein</fullName>
    </recommendedName>
</protein>
<evidence type="ECO:0000313" key="1">
    <source>
        <dbReference type="EMBL" id="UUC46706.1"/>
    </source>
</evidence>
<evidence type="ECO:0008006" key="3">
    <source>
        <dbReference type="Google" id="ProtNLM"/>
    </source>
</evidence>